<comment type="caution">
    <text evidence="2">The sequence shown here is derived from an EMBL/GenBank/DDBJ whole genome shotgun (WGS) entry which is preliminary data.</text>
</comment>
<keyword evidence="3" id="KW-1185">Reference proteome</keyword>
<evidence type="ECO:0000313" key="2">
    <source>
        <dbReference type="EMBL" id="KAF4455905.1"/>
    </source>
</evidence>
<dbReference type="Proteomes" id="UP000605986">
    <property type="component" value="Unassembled WGS sequence"/>
</dbReference>
<gene>
    <name evidence="2" type="ORF">F53441_1842</name>
</gene>
<evidence type="ECO:0000313" key="3">
    <source>
        <dbReference type="Proteomes" id="UP000605986"/>
    </source>
</evidence>
<feature type="region of interest" description="Disordered" evidence="1">
    <location>
        <begin position="130"/>
        <end position="175"/>
    </location>
</feature>
<sequence>MMGQMIPRPPTGFRQSPPEQLAPKTMLRLPNDEPPMVGNSGRKALAPVHNAVSHHAMSQQTDRLQVEQETLVEACNYVNHALEAEGIHPADDSGAKNVADLDGVSQKKLLVHGNRLNGILLNKSFDNRPRTVSNPLQKHSNEITEKLEEAEKDIGSKGRLEKANEDLEPKTEVCN</sequence>
<feature type="compositionally biased region" description="Basic and acidic residues" evidence="1">
    <location>
        <begin position="139"/>
        <end position="175"/>
    </location>
</feature>
<dbReference type="EMBL" id="JAADJG010000075">
    <property type="protein sequence ID" value="KAF4455905.1"/>
    <property type="molecule type" value="Genomic_DNA"/>
</dbReference>
<dbReference type="OrthoDB" id="10646403at2759"/>
<protein>
    <submittedName>
        <fullName evidence="2">Uncharacterized protein</fullName>
    </submittedName>
</protein>
<name>A0A8H4KR31_9HYPO</name>
<proteinExistence type="predicted"/>
<dbReference type="AlphaFoldDB" id="A0A8H4KR31"/>
<reference evidence="2" key="1">
    <citation type="submission" date="2020-01" db="EMBL/GenBank/DDBJ databases">
        <title>Identification and distribution of gene clusters putatively required for synthesis of sphingolipid metabolism inhibitors in phylogenetically diverse species of the filamentous fungus Fusarium.</title>
        <authorList>
            <person name="Kim H.-S."/>
            <person name="Busman M."/>
            <person name="Brown D.W."/>
            <person name="Divon H."/>
            <person name="Uhlig S."/>
            <person name="Proctor R.H."/>
        </authorList>
    </citation>
    <scope>NUCLEOTIDE SEQUENCE</scope>
    <source>
        <strain evidence="2">NRRL 53441</strain>
    </source>
</reference>
<evidence type="ECO:0000256" key="1">
    <source>
        <dbReference type="SAM" id="MobiDB-lite"/>
    </source>
</evidence>
<feature type="region of interest" description="Disordered" evidence="1">
    <location>
        <begin position="1"/>
        <end position="42"/>
    </location>
</feature>
<accession>A0A8H4KR31</accession>
<organism evidence="2 3">
    <name type="scientific">Fusarium austroafricanum</name>
    <dbReference type="NCBI Taxonomy" id="2364996"/>
    <lineage>
        <taxon>Eukaryota</taxon>
        <taxon>Fungi</taxon>
        <taxon>Dikarya</taxon>
        <taxon>Ascomycota</taxon>
        <taxon>Pezizomycotina</taxon>
        <taxon>Sordariomycetes</taxon>
        <taxon>Hypocreomycetidae</taxon>
        <taxon>Hypocreales</taxon>
        <taxon>Nectriaceae</taxon>
        <taxon>Fusarium</taxon>
        <taxon>Fusarium concolor species complex</taxon>
    </lineage>
</organism>